<comment type="pathway">
    <text evidence="3 10">Carbohydrate metabolism; galactose metabolism.</text>
</comment>
<dbReference type="InterPro" id="IPR001509">
    <property type="entry name" value="Epimerase_deHydtase"/>
</dbReference>
<comment type="cofactor">
    <cofactor evidence="2 10">
        <name>NAD(+)</name>
        <dbReference type="ChEBI" id="CHEBI:57540"/>
    </cofactor>
</comment>
<feature type="domain" description="NAD-dependent epimerase/dehydratase" evidence="11">
    <location>
        <begin position="4"/>
        <end position="267"/>
    </location>
</feature>
<evidence type="ECO:0000313" key="13">
    <source>
        <dbReference type="Proteomes" id="UP000244090"/>
    </source>
</evidence>
<reference evidence="12 13" key="1">
    <citation type="submission" date="2018-04" db="EMBL/GenBank/DDBJ databases">
        <title>Genomic Encyclopedia of Archaeal and Bacterial Type Strains, Phase II (KMG-II): from individual species to whole genera.</title>
        <authorList>
            <person name="Goeker M."/>
        </authorList>
    </citation>
    <scope>NUCLEOTIDE SEQUENCE [LARGE SCALE GENOMIC DNA]</scope>
    <source>
        <strain evidence="12 13">DSM 25731</strain>
    </source>
</reference>
<comment type="subunit">
    <text evidence="10">Homodimer.</text>
</comment>
<evidence type="ECO:0000256" key="4">
    <source>
        <dbReference type="ARBA" id="ARBA00007637"/>
    </source>
</evidence>
<evidence type="ECO:0000259" key="11">
    <source>
        <dbReference type="Pfam" id="PF01370"/>
    </source>
</evidence>
<dbReference type="UniPathway" id="UPA00214"/>
<dbReference type="GO" id="GO:0003978">
    <property type="term" value="F:UDP-glucose 4-epimerase activity"/>
    <property type="evidence" value="ECO:0007669"/>
    <property type="project" value="UniProtKB-UniRule"/>
</dbReference>
<evidence type="ECO:0000256" key="1">
    <source>
        <dbReference type="ARBA" id="ARBA00000083"/>
    </source>
</evidence>
<accession>A0A2T6C603</accession>
<dbReference type="Gene3D" id="3.40.50.720">
    <property type="entry name" value="NAD(P)-binding Rossmann-like Domain"/>
    <property type="match status" value="1"/>
</dbReference>
<evidence type="ECO:0000256" key="6">
    <source>
        <dbReference type="ARBA" id="ARBA00018569"/>
    </source>
</evidence>
<dbReference type="GO" id="GO:0006012">
    <property type="term" value="P:galactose metabolic process"/>
    <property type="evidence" value="ECO:0007669"/>
    <property type="project" value="UniProtKB-UniPathway"/>
</dbReference>
<evidence type="ECO:0000256" key="7">
    <source>
        <dbReference type="ARBA" id="ARBA00023027"/>
    </source>
</evidence>
<evidence type="ECO:0000256" key="9">
    <source>
        <dbReference type="ARBA" id="ARBA00023235"/>
    </source>
</evidence>
<dbReference type="Proteomes" id="UP000244090">
    <property type="component" value="Unassembled WGS sequence"/>
</dbReference>
<protein>
    <recommendedName>
        <fullName evidence="6 10">UDP-glucose 4-epimerase</fullName>
        <ecNumber evidence="5 10">5.1.3.2</ecNumber>
    </recommendedName>
</protein>
<sequence length="346" mass="38027">MKKILVTGGLGYIGSHTVVELQSAGYEVLIIDNLSNSSEAVLEGIERITGVLPVFEKLDLRDKKATISFFQRHDTIDGIIHFAASKAVGESVENPLLYYENNLSTLITVLQQIQHKKNSAFIFSSSCTVYGQAEQMPISEAAPIKEAFSPYGNTKQIGEEILKDTAKVVSGLQVISLRYFNPIGAHSSAEIGELPNGVPQNLVPFITQTAIGLRKELAVFGNDYPTEDGTCIRDYIHVVDLAKAHVTALQRLLNKENEATFEVFNIGTGTGSSVLEVIQSFERVSGQKLNYKIVGRREGDVISAYADTTKANTILGWKAISTLDEAMLSAWKWEQKIRKTNQIKTS</sequence>
<comment type="similarity">
    <text evidence="4 10">Belongs to the NAD(P)-dependent epimerase/dehydratase family.</text>
</comment>
<keyword evidence="7 10" id="KW-0520">NAD</keyword>
<keyword evidence="8" id="KW-0299">Galactose metabolism</keyword>
<evidence type="ECO:0000313" key="12">
    <source>
        <dbReference type="EMBL" id="PTX63727.1"/>
    </source>
</evidence>
<evidence type="ECO:0000256" key="10">
    <source>
        <dbReference type="RuleBase" id="RU366046"/>
    </source>
</evidence>
<comment type="catalytic activity">
    <reaction evidence="1 10">
        <text>UDP-alpha-D-glucose = UDP-alpha-D-galactose</text>
        <dbReference type="Rhea" id="RHEA:22168"/>
        <dbReference type="ChEBI" id="CHEBI:58885"/>
        <dbReference type="ChEBI" id="CHEBI:66914"/>
        <dbReference type="EC" id="5.1.3.2"/>
    </reaction>
</comment>
<organism evidence="12 13">
    <name type="scientific">Kordia periserrulae</name>
    <dbReference type="NCBI Taxonomy" id="701523"/>
    <lineage>
        <taxon>Bacteria</taxon>
        <taxon>Pseudomonadati</taxon>
        <taxon>Bacteroidota</taxon>
        <taxon>Flavobacteriia</taxon>
        <taxon>Flavobacteriales</taxon>
        <taxon>Flavobacteriaceae</taxon>
        <taxon>Kordia</taxon>
    </lineage>
</organism>
<dbReference type="Gene3D" id="3.90.25.10">
    <property type="entry name" value="UDP-galactose 4-epimerase, domain 1"/>
    <property type="match status" value="1"/>
</dbReference>
<dbReference type="EMBL" id="QBKT01000001">
    <property type="protein sequence ID" value="PTX63727.1"/>
    <property type="molecule type" value="Genomic_DNA"/>
</dbReference>
<dbReference type="GO" id="GO:0005829">
    <property type="term" value="C:cytosol"/>
    <property type="evidence" value="ECO:0007669"/>
    <property type="project" value="TreeGrafter"/>
</dbReference>
<comment type="caution">
    <text evidence="12">The sequence shown here is derived from an EMBL/GenBank/DDBJ whole genome shotgun (WGS) entry which is preliminary data.</text>
</comment>
<dbReference type="EC" id="5.1.3.2" evidence="5 10"/>
<dbReference type="RefSeq" id="WP_108113106.1">
    <property type="nucleotide sequence ID" value="NZ_QBKT01000001.1"/>
</dbReference>
<dbReference type="AlphaFoldDB" id="A0A2T6C603"/>
<dbReference type="Pfam" id="PF01370">
    <property type="entry name" value="Epimerase"/>
    <property type="match status" value="1"/>
</dbReference>
<dbReference type="OrthoDB" id="9801785at2"/>
<keyword evidence="9 10" id="KW-0413">Isomerase</keyword>
<dbReference type="InterPro" id="IPR036291">
    <property type="entry name" value="NAD(P)-bd_dom_sf"/>
</dbReference>
<evidence type="ECO:0000256" key="8">
    <source>
        <dbReference type="ARBA" id="ARBA00023144"/>
    </source>
</evidence>
<evidence type="ECO:0000256" key="2">
    <source>
        <dbReference type="ARBA" id="ARBA00001911"/>
    </source>
</evidence>
<dbReference type="NCBIfam" id="TIGR01179">
    <property type="entry name" value="galE"/>
    <property type="match status" value="1"/>
</dbReference>
<dbReference type="SUPFAM" id="SSF51735">
    <property type="entry name" value="NAD(P)-binding Rossmann-fold domains"/>
    <property type="match status" value="1"/>
</dbReference>
<keyword evidence="13" id="KW-1185">Reference proteome</keyword>
<dbReference type="InterPro" id="IPR005886">
    <property type="entry name" value="UDP_G4E"/>
</dbReference>
<name>A0A2T6C603_9FLAO</name>
<proteinExistence type="inferred from homology"/>
<evidence type="ECO:0000256" key="3">
    <source>
        <dbReference type="ARBA" id="ARBA00004947"/>
    </source>
</evidence>
<gene>
    <name evidence="12" type="ORF">C8N46_101331</name>
</gene>
<evidence type="ECO:0000256" key="5">
    <source>
        <dbReference type="ARBA" id="ARBA00013189"/>
    </source>
</evidence>
<dbReference type="PANTHER" id="PTHR43725">
    <property type="entry name" value="UDP-GLUCOSE 4-EPIMERASE"/>
    <property type="match status" value="1"/>
</dbReference>
<dbReference type="PRINTS" id="PR01713">
    <property type="entry name" value="NUCEPIMERASE"/>
</dbReference>
<dbReference type="PANTHER" id="PTHR43725:SF47">
    <property type="entry name" value="UDP-GLUCOSE 4-EPIMERASE"/>
    <property type="match status" value="1"/>
</dbReference>
<dbReference type="CDD" id="cd05247">
    <property type="entry name" value="UDP_G4E_1_SDR_e"/>
    <property type="match status" value="1"/>
</dbReference>
<keyword evidence="10" id="KW-0119">Carbohydrate metabolism</keyword>